<proteinExistence type="predicted"/>
<evidence type="ECO:0000256" key="1">
    <source>
        <dbReference type="SAM" id="Phobius"/>
    </source>
</evidence>
<keyword evidence="1" id="KW-0472">Membrane</keyword>
<keyword evidence="2" id="KW-0645">Protease</keyword>
<organism evidence="2 3">
    <name type="scientific">Helianthus annuus</name>
    <name type="common">Common sunflower</name>
    <dbReference type="NCBI Taxonomy" id="4232"/>
    <lineage>
        <taxon>Eukaryota</taxon>
        <taxon>Viridiplantae</taxon>
        <taxon>Streptophyta</taxon>
        <taxon>Embryophyta</taxon>
        <taxon>Tracheophyta</taxon>
        <taxon>Spermatophyta</taxon>
        <taxon>Magnoliopsida</taxon>
        <taxon>eudicotyledons</taxon>
        <taxon>Gunneridae</taxon>
        <taxon>Pentapetalae</taxon>
        <taxon>asterids</taxon>
        <taxon>campanulids</taxon>
        <taxon>Asterales</taxon>
        <taxon>Asteraceae</taxon>
        <taxon>Asteroideae</taxon>
        <taxon>Heliantheae alliance</taxon>
        <taxon>Heliantheae</taxon>
        <taxon>Helianthus</taxon>
    </lineage>
</organism>
<keyword evidence="1" id="KW-1133">Transmembrane helix</keyword>
<name>A0A9K3NJ98_HELAN</name>
<gene>
    <name evidence="2" type="ORF">HanXRQr2_Chr06g0251261</name>
</gene>
<keyword evidence="3" id="KW-1185">Reference proteome</keyword>
<keyword evidence="1" id="KW-0812">Transmembrane</keyword>
<dbReference type="AlphaFoldDB" id="A0A9K3NJ98"/>
<accession>A0A9K3NJ98</accession>
<reference evidence="2" key="1">
    <citation type="journal article" date="2017" name="Nature">
        <title>The sunflower genome provides insights into oil metabolism, flowering and Asterid evolution.</title>
        <authorList>
            <person name="Badouin H."/>
            <person name="Gouzy J."/>
            <person name="Grassa C.J."/>
            <person name="Murat F."/>
            <person name="Staton S.E."/>
            <person name="Cottret L."/>
            <person name="Lelandais-Briere C."/>
            <person name="Owens G.L."/>
            <person name="Carrere S."/>
            <person name="Mayjonade B."/>
            <person name="Legrand L."/>
            <person name="Gill N."/>
            <person name="Kane N.C."/>
            <person name="Bowers J.E."/>
            <person name="Hubner S."/>
            <person name="Bellec A."/>
            <person name="Berard A."/>
            <person name="Berges H."/>
            <person name="Blanchet N."/>
            <person name="Boniface M.C."/>
            <person name="Brunel D."/>
            <person name="Catrice O."/>
            <person name="Chaidir N."/>
            <person name="Claudel C."/>
            <person name="Donnadieu C."/>
            <person name="Faraut T."/>
            <person name="Fievet G."/>
            <person name="Helmstetter N."/>
            <person name="King M."/>
            <person name="Knapp S.J."/>
            <person name="Lai Z."/>
            <person name="Le Paslier M.C."/>
            <person name="Lippi Y."/>
            <person name="Lorenzon L."/>
            <person name="Mandel J.R."/>
            <person name="Marage G."/>
            <person name="Marchand G."/>
            <person name="Marquand E."/>
            <person name="Bret-Mestries E."/>
            <person name="Morien E."/>
            <person name="Nambeesan S."/>
            <person name="Nguyen T."/>
            <person name="Pegot-Espagnet P."/>
            <person name="Pouilly N."/>
            <person name="Raftis F."/>
            <person name="Sallet E."/>
            <person name="Schiex T."/>
            <person name="Thomas J."/>
            <person name="Vandecasteele C."/>
            <person name="Vares D."/>
            <person name="Vear F."/>
            <person name="Vautrin S."/>
            <person name="Crespi M."/>
            <person name="Mangin B."/>
            <person name="Burke J.M."/>
            <person name="Salse J."/>
            <person name="Munos S."/>
            <person name="Vincourt P."/>
            <person name="Rieseberg L.H."/>
            <person name="Langlade N.B."/>
        </authorList>
    </citation>
    <scope>NUCLEOTIDE SEQUENCE</scope>
    <source>
        <tissue evidence="2">Leaves</tissue>
    </source>
</reference>
<evidence type="ECO:0000313" key="2">
    <source>
        <dbReference type="EMBL" id="KAF5801710.1"/>
    </source>
</evidence>
<evidence type="ECO:0000313" key="3">
    <source>
        <dbReference type="Proteomes" id="UP000215914"/>
    </source>
</evidence>
<dbReference type="Gramene" id="mRNA:HanXRQr2_Chr06g0251261">
    <property type="protein sequence ID" value="mRNA:HanXRQr2_Chr06g0251261"/>
    <property type="gene ID" value="HanXRQr2_Chr06g0251261"/>
</dbReference>
<keyword evidence="2" id="KW-0031">Aminopeptidase</keyword>
<comment type="caution">
    <text evidence="2">The sequence shown here is derived from an EMBL/GenBank/DDBJ whole genome shotgun (WGS) entry which is preliminary data.</text>
</comment>
<dbReference type="GO" id="GO:0016285">
    <property type="term" value="F:alanyl aminopeptidase activity"/>
    <property type="evidence" value="ECO:0007669"/>
    <property type="project" value="UniProtKB-EC"/>
</dbReference>
<feature type="transmembrane region" description="Helical" evidence="1">
    <location>
        <begin position="30"/>
        <end position="59"/>
    </location>
</feature>
<sequence>MTAVMTPVLKVKLSTIQSKATSLILPRLELVYVVLMIFTLFLGTFRFLNVTVLHVVVYLQQWSAIKDRPDIIAKYTCGIVDDRSLHPMWLSNGNLIEKGDLEVKIFCVWLLL</sequence>
<dbReference type="Proteomes" id="UP000215914">
    <property type="component" value="Unassembled WGS sequence"/>
</dbReference>
<protein>
    <submittedName>
        <fullName evidence="2">Cytosol alanyl aminopeptidase</fullName>
        <ecNumber evidence="2">3.4.11.14</ecNumber>
    </submittedName>
</protein>
<reference evidence="2" key="2">
    <citation type="submission" date="2020-06" db="EMBL/GenBank/DDBJ databases">
        <title>Helianthus annuus Genome sequencing and assembly Release 2.</title>
        <authorList>
            <person name="Gouzy J."/>
            <person name="Langlade N."/>
            <person name="Munos S."/>
        </authorList>
    </citation>
    <scope>NUCLEOTIDE SEQUENCE</scope>
    <source>
        <tissue evidence="2">Leaves</tissue>
    </source>
</reference>
<dbReference type="EMBL" id="MNCJ02000321">
    <property type="protein sequence ID" value="KAF5801710.1"/>
    <property type="molecule type" value="Genomic_DNA"/>
</dbReference>
<keyword evidence="2" id="KW-0378">Hydrolase</keyword>
<dbReference type="EC" id="3.4.11.14" evidence="2"/>